<dbReference type="InterPro" id="IPR039894">
    <property type="entry name" value="Pus10-like"/>
</dbReference>
<dbReference type="OrthoDB" id="271937at2759"/>
<feature type="domain" description="Pus10-like C-terminal" evidence="9">
    <location>
        <begin position="373"/>
        <end position="605"/>
    </location>
</feature>
<dbReference type="FunFam" id="3.30.70.2510:FF:000001">
    <property type="entry name" value="tRNA pseudouridine synthase Pus10"/>
    <property type="match status" value="1"/>
</dbReference>
<reference evidence="10" key="1">
    <citation type="submission" date="2020-12" db="EMBL/GenBank/DDBJ databases">
        <authorList>
            <person name="Iha C."/>
        </authorList>
    </citation>
    <scope>NUCLEOTIDE SEQUENCE</scope>
</reference>
<evidence type="ECO:0000259" key="9">
    <source>
        <dbReference type="Pfam" id="PF21238"/>
    </source>
</evidence>
<dbReference type="EC" id="5.4.99.25" evidence="2"/>
<comment type="caution">
    <text evidence="10">The sequence shown here is derived from an EMBL/GenBank/DDBJ whole genome shotgun (WGS) entry which is preliminary data.</text>
</comment>
<evidence type="ECO:0000256" key="1">
    <source>
        <dbReference type="ARBA" id="ARBA00009652"/>
    </source>
</evidence>
<feature type="region of interest" description="Disordered" evidence="8">
    <location>
        <begin position="304"/>
        <end position="326"/>
    </location>
</feature>
<evidence type="ECO:0000256" key="4">
    <source>
        <dbReference type="ARBA" id="ARBA00023235"/>
    </source>
</evidence>
<gene>
    <name evidence="10" type="ORF">OSTQU699_LOCUS989</name>
</gene>
<dbReference type="Gene3D" id="3.30.70.2510">
    <property type="match status" value="1"/>
</dbReference>
<dbReference type="Proteomes" id="UP000708148">
    <property type="component" value="Unassembled WGS sequence"/>
</dbReference>
<dbReference type="GO" id="GO:0031119">
    <property type="term" value="P:tRNA pseudouridine synthesis"/>
    <property type="evidence" value="ECO:0007669"/>
    <property type="project" value="UniProtKB-ARBA"/>
</dbReference>
<evidence type="ECO:0000313" key="10">
    <source>
        <dbReference type="EMBL" id="CAD7695628.1"/>
    </source>
</evidence>
<dbReference type="EMBL" id="CAJHUC010000370">
    <property type="protein sequence ID" value="CAD7695628.1"/>
    <property type="molecule type" value="Genomic_DNA"/>
</dbReference>
<comment type="similarity">
    <text evidence="1">Belongs to the pseudouridine synthase Pus10 family.</text>
</comment>
<dbReference type="GO" id="GO:0160148">
    <property type="term" value="F:tRNA pseudouridine(55) synthase activity"/>
    <property type="evidence" value="ECO:0007669"/>
    <property type="project" value="UniProtKB-EC"/>
</dbReference>
<dbReference type="InterPro" id="IPR048741">
    <property type="entry name" value="Pus10-like_C"/>
</dbReference>
<accession>A0A8S1IPR9</accession>
<dbReference type="Gene3D" id="3.30.70.3190">
    <property type="match status" value="1"/>
</dbReference>
<name>A0A8S1IPR9_9CHLO</name>
<evidence type="ECO:0000313" key="11">
    <source>
        <dbReference type="Proteomes" id="UP000708148"/>
    </source>
</evidence>
<sequence>MASDTRRSPPNDWADPGEYLSEVLRNGRNYLPVVCRLLSLQVCPRCCLRFCRVRGHVYTRKPPRPVDTFEAAAKLWRGAGAVAMDQGAAGGPDEHGIISPEPKAVAIPKDGRTRATDGAGQDGVDADSSASADECVQLPDPGAVRDYFVCALCLGILQALDAVPGAPCGEGFAEPLPARRWNHLSWKLLPDGSLGAMKRLLDSSGRDVVDFSLGVSLPGGAGLREASMLRFLKDNVQSTEAQARGAEETFPVGPVVPLREVVRQCVIHFMAASCGLPHYREGPFSLMLSFRHPQSQKEVQLLQQLSNRGQKKKRPRGGTSESGHEHEVLNDARAAEMALNMDWQEFKNTFKCPPCGAEQAAETLARMHHAPLFLGGRYLKTHRDISHTPFFVNGQRVGRTSVQEVLADAIRKVVDAADFKLISAGREDMDVRMLGKGRPFVIEIEDPRVHAIQEHQVQAILADLSDQRKGVVARALRVCGREVVEKMKEGEETKRKVYVALVWAAERVEDHVLHQMKAKGAFSVEQDTPIRVLHRRAALVRSKQIFAMQCQRIPSQPNYFIVRVEAAAGCYIKELIDGDCGRTRPSVSSMLGCDARCVQLDVTDVKMDIMD</sequence>
<evidence type="ECO:0000256" key="2">
    <source>
        <dbReference type="ARBA" id="ARBA00012787"/>
    </source>
</evidence>
<dbReference type="InterPro" id="IPR020103">
    <property type="entry name" value="PsdUridine_synth_cat_dom_sf"/>
</dbReference>
<dbReference type="PANTHER" id="PTHR21568:SF0">
    <property type="entry name" value="TRNA PSEUDOURIDINE SYNTHASE PUS10"/>
    <property type="match status" value="1"/>
</dbReference>
<evidence type="ECO:0000256" key="8">
    <source>
        <dbReference type="SAM" id="MobiDB-lite"/>
    </source>
</evidence>
<dbReference type="GO" id="GO:0003723">
    <property type="term" value="F:RNA binding"/>
    <property type="evidence" value="ECO:0007669"/>
    <property type="project" value="InterPro"/>
</dbReference>
<dbReference type="SUPFAM" id="SSF55120">
    <property type="entry name" value="Pseudouridine synthase"/>
    <property type="match status" value="1"/>
</dbReference>
<organism evidence="10 11">
    <name type="scientific">Ostreobium quekettii</name>
    <dbReference type="NCBI Taxonomy" id="121088"/>
    <lineage>
        <taxon>Eukaryota</taxon>
        <taxon>Viridiplantae</taxon>
        <taxon>Chlorophyta</taxon>
        <taxon>core chlorophytes</taxon>
        <taxon>Ulvophyceae</taxon>
        <taxon>TCBD clade</taxon>
        <taxon>Bryopsidales</taxon>
        <taxon>Ostreobineae</taxon>
        <taxon>Ostreobiaceae</taxon>
        <taxon>Ostreobium</taxon>
    </lineage>
</organism>
<dbReference type="NCBIfam" id="TIGR01213">
    <property type="entry name" value="pseudo_Pus10arc"/>
    <property type="match status" value="1"/>
</dbReference>
<protein>
    <recommendedName>
        <fullName evidence="2">tRNA pseudouridine(55) synthase</fullName>
        <ecNumber evidence="2">5.4.99.25</ecNumber>
    </recommendedName>
    <alternativeName>
        <fullName evidence="7">tRNA pseudouridine 55 synthase</fullName>
    </alternativeName>
    <alternativeName>
        <fullName evidence="5">tRNA pseudouridylate synthase</fullName>
    </alternativeName>
    <alternativeName>
        <fullName evidence="6">tRNA-uridine isomerase</fullName>
    </alternativeName>
</protein>
<keyword evidence="3" id="KW-0819">tRNA processing</keyword>
<evidence type="ECO:0000256" key="7">
    <source>
        <dbReference type="ARBA" id="ARBA00083669"/>
    </source>
</evidence>
<keyword evidence="11" id="KW-1185">Reference proteome</keyword>
<dbReference type="FunFam" id="3.30.70.3190:FF:000001">
    <property type="entry name" value="tRNA pseudouridine synthase Pus10"/>
    <property type="match status" value="1"/>
</dbReference>
<evidence type="ECO:0000256" key="5">
    <source>
        <dbReference type="ARBA" id="ARBA00075270"/>
    </source>
</evidence>
<keyword evidence="4" id="KW-0413">Isomerase</keyword>
<dbReference type="PANTHER" id="PTHR21568">
    <property type="entry name" value="TRNA PSEUDOURIDINE SYNTHASE PUS10"/>
    <property type="match status" value="1"/>
</dbReference>
<dbReference type="Pfam" id="PF21238">
    <property type="entry name" value="Pus10_C"/>
    <property type="match status" value="1"/>
</dbReference>
<evidence type="ECO:0000256" key="6">
    <source>
        <dbReference type="ARBA" id="ARBA00079393"/>
    </source>
</evidence>
<dbReference type="AlphaFoldDB" id="A0A8S1IPR9"/>
<proteinExistence type="inferred from homology"/>
<evidence type="ECO:0000256" key="3">
    <source>
        <dbReference type="ARBA" id="ARBA00022694"/>
    </source>
</evidence>